<dbReference type="Gene3D" id="3.40.630.10">
    <property type="entry name" value="Zn peptidases"/>
    <property type="match status" value="1"/>
</dbReference>
<evidence type="ECO:0000313" key="10">
    <source>
        <dbReference type="Proteomes" id="UP000465601"/>
    </source>
</evidence>
<dbReference type="PANTHER" id="PTHR11705:SF143">
    <property type="entry name" value="SLL0236 PROTEIN"/>
    <property type="match status" value="1"/>
</dbReference>
<dbReference type="GO" id="GO:0004181">
    <property type="term" value="F:metallocarboxypeptidase activity"/>
    <property type="evidence" value="ECO:0007669"/>
    <property type="project" value="InterPro"/>
</dbReference>
<accession>A0A833M8J6</accession>
<dbReference type="SUPFAM" id="SSF53187">
    <property type="entry name" value="Zn-dependent exopeptidases"/>
    <property type="match status" value="1"/>
</dbReference>
<dbReference type="Proteomes" id="UP000465601">
    <property type="component" value="Unassembled WGS sequence"/>
</dbReference>
<comment type="cofactor">
    <cofactor evidence="1">
        <name>Zn(2+)</name>
        <dbReference type="ChEBI" id="CHEBI:29105"/>
    </cofactor>
</comment>
<evidence type="ECO:0000313" key="9">
    <source>
        <dbReference type="EMBL" id="KAB3531132.1"/>
    </source>
</evidence>
<dbReference type="PROSITE" id="PS52035">
    <property type="entry name" value="PEPTIDASE_M14"/>
    <property type="match status" value="1"/>
</dbReference>
<dbReference type="GO" id="GO:0005615">
    <property type="term" value="C:extracellular space"/>
    <property type="evidence" value="ECO:0007669"/>
    <property type="project" value="TreeGrafter"/>
</dbReference>
<proteinExistence type="inferred from homology"/>
<evidence type="ECO:0000256" key="2">
    <source>
        <dbReference type="ARBA" id="ARBA00005988"/>
    </source>
</evidence>
<dbReference type="GO" id="GO:0006508">
    <property type="term" value="P:proteolysis"/>
    <property type="evidence" value="ECO:0007669"/>
    <property type="project" value="UniProtKB-KW"/>
</dbReference>
<dbReference type="CDD" id="cd06229">
    <property type="entry name" value="M14_Endopeptidase_I"/>
    <property type="match status" value="1"/>
</dbReference>
<gene>
    <name evidence="9" type="ORF">F8153_05730</name>
</gene>
<keyword evidence="4" id="KW-0378">Hydrolase</keyword>
<feature type="active site" description="Proton donor/acceptor" evidence="7">
    <location>
        <position position="309"/>
    </location>
</feature>
<dbReference type="GO" id="GO:0008270">
    <property type="term" value="F:zinc ion binding"/>
    <property type="evidence" value="ECO:0007669"/>
    <property type="project" value="InterPro"/>
</dbReference>
<evidence type="ECO:0000256" key="3">
    <source>
        <dbReference type="ARBA" id="ARBA00022670"/>
    </source>
</evidence>
<name>A0A833M8J6_9FIRM</name>
<feature type="domain" description="Peptidase M14" evidence="8">
    <location>
        <begin position="34"/>
        <end position="338"/>
    </location>
</feature>
<organism evidence="9 10">
    <name type="scientific">Alkaliphilus serpentinus</name>
    <dbReference type="NCBI Taxonomy" id="1482731"/>
    <lineage>
        <taxon>Bacteria</taxon>
        <taxon>Bacillati</taxon>
        <taxon>Bacillota</taxon>
        <taxon>Clostridia</taxon>
        <taxon>Peptostreptococcales</taxon>
        <taxon>Natronincolaceae</taxon>
        <taxon>Alkaliphilus</taxon>
    </lineage>
</organism>
<dbReference type="OrthoDB" id="9811296at2"/>
<dbReference type="PANTHER" id="PTHR11705">
    <property type="entry name" value="PROTEASE FAMILY M14 CARBOXYPEPTIDASE A,B"/>
    <property type="match status" value="1"/>
</dbReference>
<dbReference type="SMART" id="SM00631">
    <property type="entry name" value="Zn_pept"/>
    <property type="match status" value="1"/>
</dbReference>
<keyword evidence="6" id="KW-0482">Metalloprotease</keyword>
<evidence type="ECO:0000256" key="5">
    <source>
        <dbReference type="ARBA" id="ARBA00022833"/>
    </source>
</evidence>
<dbReference type="InterPro" id="IPR036582">
    <property type="entry name" value="Mao_N_sf"/>
</dbReference>
<sequence length="510" mass="59003">MKRIVILSVLIVILLMINTFAISSKSYNIVNPYEAITYEIMVNNLQELEKQYPELIEVETIGKSVDKRDILLAKLGKGDTLIHINGSFHARERITTNMILKNIEDLSIAYEKESKIDGYNVKELLNQVTIYFVPMVNPDGVDYTIDGVDSIRNPEVAENLKEIKEHPASEWFVPNLRWKSNIRGVDLNRQWDFGWNEPSKFDIDGPADAHFKGFSPHSEPEVKALEKLSIENPFMNFTAYHTQGLEIYWYKYQEGEDLEEVKDLTSKIANLTFFRPVPVINHIPEGFRSYSGYADWTAVELKKPSFTMEFAYRAYTEEDFDRIYLPARALPLLLAQEAIEVKAEYSLEVMVDGKTYQYFKRQEDAMAFINKHLSKDRDITILNGENIVFQEKGRPFLEEATIKVHHKKNGDMVEYNGSPTILRYKGDQYLMATDILKAFNYDTNYYDEIKVIVGQRDADLLLLSLHEGLAYFNHQLIGNEASVMEFQEKGYISVELVEEIFHVTVDIDNK</sequence>
<dbReference type="Pfam" id="PF00246">
    <property type="entry name" value="Peptidase_M14"/>
    <property type="match status" value="1"/>
</dbReference>
<comment type="caution">
    <text evidence="9">The sequence shown here is derived from an EMBL/GenBank/DDBJ whole genome shotgun (WGS) entry which is preliminary data.</text>
</comment>
<dbReference type="AlphaFoldDB" id="A0A833M8J6"/>
<evidence type="ECO:0000259" key="8">
    <source>
        <dbReference type="PROSITE" id="PS52035"/>
    </source>
</evidence>
<keyword evidence="5" id="KW-0862">Zinc</keyword>
<reference evidence="9 10" key="1">
    <citation type="submission" date="2019-10" db="EMBL/GenBank/DDBJ databases">
        <title>Alkaliphilus serpentinus sp. nov. and Alkaliphilus pronyensis sp. nov., two novel anaerobic alkaliphilic species isolated from the serpentinized-hosted hydrothermal field of the Prony Bay (New Caledonia).</title>
        <authorList>
            <person name="Postec A."/>
        </authorList>
    </citation>
    <scope>NUCLEOTIDE SEQUENCE [LARGE SCALE GENOMIC DNA]</scope>
    <source>
        <strain evidence="9 10">LacT</strain>
    </source>
</reference>
<dbReference type="EMBL" id="WBZB01000014">
    <property type="protein sequence ID" value="KAB3531132.1"/>
    <property type="molecule type" value="Genomic_DNA"/>
</dbReference>
<dbReference type="RefSeq" id="WP_151865411.1">
    <property type="nucleotide sequence ID" value="NZ_WBZB01000014.1"/>
</dbReference>
<evidence type="ECO:0000256" key="1">
    <source>
        <dbReference type="ARBA" id="ARBA00001947"/>
    </source>
</evidence>
<keyword evidence="10" id="KW-1185">Reference proteome</keyword>
<dbReference type="InterPro" id="IPR034274">
    <property type="entry name" value="ENP1_M14_CPD"/>
</dbReference>
<evidence type="ECO:0000256" key="6">
    <source>
        <dbReference type="ARBA" id="ARBA00023049"/>
    </source>
</evidence>
<evidence type="ECO:0000256" key="7">
    <source>
        <dbReference type="PROSITE-ProRule" id="PRU01379"/>
    </source>
</evidence>
<keyword evidence="3" id="KW-0645">Protease</keyword>
<evidence type="ECO:0000256" key="4">
    <source>
        <dbReference type="ARBA" id="ARBA00022801"/>
    </source>
</evidence>
<dbReference type="InterPro" id="IPR000834">
    <property type="entry name" value="Peptidase_M14"/>
</dbReference>
<protein>
    <recommendedName>
        <fullName evidence="8">Peptidase M14 domain-containing protein</fullName>
    </recommendedName>
</protein>
<dbReference type="SUPFAM" id="SSF55383">
    <property type="entry name" value="Copper amine oxidase, domain N"/>
    <property type="match status" value="1"/>
</dbReference>
<comment type="similarity">
    <text evidence="2 7">Belongs to the peptidase M14 family.</text>
</comment>